<keyword evidence="1" id="KW-0175">Coiled coil</keyword>
<evidence type="ECO:0000313" key="5">
    <source>
        <dbReference type="Proteomes" id="UP000813824"/>
    </source>
</evidence>
<evidence type="ECO:0000259" key="3">
    <source>
        <dbReference type="Pfam" id="PF20149"/>
    </source>
</evidence>
<evidence type="ECO:0000313" key="4">
    <source>
        <dbReference type="EMBL" id="KAH8106721.1"/>
    </source>
</evidence>
<organism evidence="4 5">
    <name type="scientific">Cristinia sonorae</name>
    <dbReference type="NCBI Taxonomy" id="1940300"/>
    <lineage>
        <taxon>Eukaryota</taxon>
        <taxon>Fungi</taxon>
        <taxon>Dikarya</taxon>
        <taxon>Basidiomycota</taxon>
        <taxon>Agaricomycotina</taxon>
        <taxon>Agaricomycetes</taxon>
        <taxon>Agaricomycetidae</taxon>
        <taxon>Agaricales</taxon>
        <taxon>Pleurotineae</taxon>
        <taxon>Stephanosporaceae</taxon>
        <taxon>Cristinia</taxon>
    </lineage>
</organism>
<keyword evidence="5" id="KW-1185">Reference proteome</keyword>
<feature type="region of interest" description="Disordered" evidence="2">
    <location>
        <begin position="64"/>
        <end position="174"/>
    </location>
</feature>
<feature type="compositionally biased region" description="Low complexity" evidence="2">
    <location>
        <begin position="143"/>
        <end position="170"/>
    </location>
</feature>
<feature type="domain" description="DUF6532" evidence="3">
    <location>
        <begin position="381"/>
        <end position="515"/>
    </location>
</feature>
<feature type="compositionally biased region" description="Polar residues" evidence="2">
    <location>
        <begin position="78"/>
        <end position="89"/>
    </location>
</feature>
<feature type="compositionally biased region" description="Basic and acidic residues" evidence="2">
    <location>
        <begin position="1"/>
        <end position="10"/>
    </location>
</feature>
<reference evidence="4" key="1">
    <citation type="journal article" date="2021" name="New Phytol.">
        <title>Evolutionary innovations through gain and loss of genes in the ectomycorrhizal Boletales.</title>
        <authorList>
            <person name="Wu G."/>
            <person name="Miyauchi S."/>
            <person name="Morin E."/>
            <person name="Kuo A."/>
            <person name="Drula E."/>
            <person name="Varga T."/>
            <person name="Kohler A."/>
            <person name="Feng B."/>
            <person name="Cao Y."/>
            <person name="Lipzen A."/>
            <person name="Daum C."/>
            <person name="Hundley H."/>
            <person name="Pangilinan J."/>
            <person name="Johnson J."/>
            <person name="Barry K."/>
            <person name="LaButti K."/>
            <person name="Ng V."/>
            <person name="Ahrendt S."/>
            <person name="Min B."/>
            <person name="Choi I.G."/>
            <person name="Park H."/>
            <person name="Plett J.M."/>
            <person name="Magnuson J."/>
            <person name="Spatafora J.W."/>
            <person name="Nagy L.G."/>
            <person name="Henrissat B."/>
            <person name="Grigoriev I.V."/>
            <person name="Yang Z.L."/>
            <person name="Xu J."/>
            <person name="Martin F.M."/>
        </authorList>
    </citation>
    <scope>NUCLEOTIDE SEQUENCE</scope>
    <source>
        <strain evidence="4">KKN 215</strain>
    </source>
</reference>
<comment type="caution">
    <text evidence="4">The sequence shown here is derived from an EMBL/GenBank/DDBJ whole genome shotgun (WGS) entry which is preliminary data.</text>
</comment>
<feature type="region of interest" description="Disordered" evidence="2">
    <location>
        <begin position="532"/>
        <end position="567"/>
    </location>
</feature>
<dbReference type="Proteomes" id="UP000813824">
    <property type="component" value="Unassembled WGS sequence"/>
</dbReference>
<accession>A0A8K0UZ37</accession>
<dbReference type="EMBL" id="JAEVFJ010000002">
    <property type="protein sequence ID" value="KAH8106721.1"/>
    <property type="molecule type" value="Genomic_DNA"/>
</dbReference>
<name>A0A8K0UZ37_9AGAR</name>
<sequence length="567" mass="62048">MVETRKKNADTHPGNIVKGVSKPRRSSAEVAAARAAEEARLHQLEKNNQALLARIAELEAVGGARSQLSRGTGPAPVTPSTTRKTSNKITEVHDTPVRKPGQKCGRADVTKAVNQIRTSTAVEDPMAIDDSDLPSRKRKSNGTRGTTQTSSKKTKTHASTTHPLPLISAAAPPPQLNHEAVRSIAIATTRVTAGREAAALANRAAQVAAQPEDDQAPGSVNFGGYASDNDDEVEDLGVDEENQDSLVAIAISEDAPPVEPTPPPTQSASSRRNVKYNINHLPISYNAHWIWKKVYIAKLIAYTGRLNDPWAATFIDWQEVYTDLWTESFGNLYPVPPVTPGSPVWELSRQALSSWRHSFVKAADTNLNRIADADGFELLDKNTPLEQQRAREDSREQHIRKIVEGALLRPHYPFRSIAFRFNDTGKPVHRGKFQSKFISRVFAQHLISLGDRVGAKINERDGWPTGALALATTAVERTLTMYKTGRYVSTPGSKVNNFSHENWGKKTARHAVTVENLEDSEWPAIIKAAADACARPSVDSDSDIDADEDRDDDGNNDGSDDDMTEMS</sequence>
<dbReference type="Pfam" id="PF20149">
    <property type="entry name" value="DUF6532"/>
    <property type="match status" value="1"/>
</dbReference>
<feature type="compositionally biased region" description="Acidic residues" evidence="2">
    <location>
        <begin position="540"/>
        <end position="567"/>
    </location>
</feature>
<evidence type="ECO:0000256" key="1">
    <source>
        <dbReference type="SAM" id="Coils"/>
    </source>
</evidence>
<dbReference type="AlphaFoldDB" id="A0A8K0UZ37"/>
<dbReference type="OrthoDB" id="3070163at2759"/>
<evidence type="ECO:0000256" key="2">
    <source>
        <dbReference type="SAM" id="MobiDB-lite"/>
    </source>
</evidence>
<gene>
    <name evidence="4" type="ORF">BXZ70DRAFT_1003638</name>
</gene>
<proteinExistence type="predicted"/>
<feature type="coiled-coil region" evidence="1">
    <location>
        <begin position="34"/>
        <end position="61"/>
    </location>
</feature>
<dbReference type="InterPro" id="IPR045341">
    <property type="entry name" value="DUF6532"/>
</dbReference>
<feature type="compositionally biased region" description="Polar residues" evidence="2">
    <location>
        <begin position="112"/>
        <end position="121"/>
    </location>
</feature>
<protein>
    <recommendedName>
        <fullName evidence="3">DUF6532 domain-containing protein</fullName>
    </recommendedName>
</protein>
<feature type="region of interest" description="Disordered" evidence="2">
    <location>
        <begin position="1"/>
        <end position="26"/>
    </location>
</feature>